<name>A0A1D1YHZ7_9ARAE</name>
<feature type="region of interest" description="Disordered" evidence="4">
    <location>
        <begin position="558"/>
        <end position="623"/>
    </location>
</feature>
<proteinExistence type="inferred from homology"/>
<feature type="compositionally biased region" description="Basic and acidic residues" evidence="4">
    <location>
        <begin position="90"/>
        <end position="107"/>
    </location>
</feature>
<comment type="similarity">
    <text evidence="1">Belongs to the WEB family.</text>
</comment>
<feature type="compositionally biased region" description="Basic and acidic residues" evidence="4">
    <location>
        <begin position="54"/>
        <end position="83"/>
    </location>
</feature>
<evidence type="ECO:0000256" key="4">
    <source>
        <dbReference type="SAM" id="MobiDB-lite"/>
    </source>
</evidence>
<dbReference type="PANTHER" id="PTHR32054">
    <property type="entry name" value="HEAVY CHAIN, PUTATIVE, EXPRESSED-RELATED-RELATED"/>
    <property type="match status" value="1"/>
</dbReference>
<dbReference type="AlphaFoldDB" id="A0A1D1YHZ7"/>
<sequence length="648" mass="73539">MVSEMANMESEAANGIGSVSAAGSLFGQRIHGVKHRREKALSPFLEESSTSNTREPHLANRDMGRFRDRKRLAEYEKAQRENELSNTRKTAKELQSRIEESNGRARAHKEDLHMLKKYRRDKGKRAMAAGGVDEAKYKELMQELEATKEELSKLKIDMGRTFEEKVKAVKETEASTLRAESYVNPVEELRKEIDNINEEHVLVEIARLDAVRETREIEAQREAEAVQFAKNMKKAKARIKEMTREVNQTQSLEQKLAATNADLNILQGEMGLVRAMVKNSNGNNSMNEEEKRRKEELESEELLRSAKAELEAAKKDLVSVKDEGFQLMASMDAVREELKNMSRETAQLRKVEVKQDLTIQNLNSKLLRAKSKLEAATVSEENARAIVINLMAALKQLQSEVDSANKEKDLIDKEIEIIKMNTEKTDSEITLAEHRLEAAMQELEKVKASEAAALDKLKAISERATKTIASSAQHSSVIRISRFEYEYLIGHAEGAQKIADKKVAAAQAWVEALKASEKEMLMKTEMAQREIRELEIVEGKELSRMENSLTLEKALETELSKSRRQEREASVTSLQLVATPRKSLRENGNPAPLRRSRTRRRSLANGTHQFPRSPSITLKKRKVMPSLVKFLRGRRSGKHKLQESSQED</sequence>
<dbReference type="GO" id="GO:0005829">
    <property type="term" value="C:cytosol"/>
    <property type="evidence" value="ECO:0007669"/>
    <property type="project" value="TreeGrafter"/>
</dbReference>
<keyword evidence="2 3" id="KW-0175">Coiled coil</keyword>
<dbReference type="InterPro" id="IPR008545">
    <property type="entry name" value="Web"/>
</dbReference>
<feature type="coiled-coil region" evidence="3">
    <location>
        <begin position="296"/>
        <end position="460"/>
    </location>
</feature>
<evidence type="ECO:0000256" key="1">
    <source>
        <dbReference type="ARBA" id="ARBA00005485"/>
    </source>
</evidence>
<dbReference type="EMBL" id="GDJX01013675">
    <property type="protein sequence ID" value="JAT54261.1"/>
    <property type="molecule type" value="Transcribed_RNA"/>
</dbReference>
<feature type="compositionally biased region" description="Basic and acidic residues" evidence="4">
    <location>
        <begin position="558"/>
        <end position="569"/>
    </location>
</feature>
<gene>
    <name evidence="5" type="primary">PMI2_1</name>
    <name evidence="5" type="ORF">g.112250</name>
</gene>
<dbReference type="Pfam" id="PF05701">
    <property type="entry name" value="WEMBL"/>
    <property type="match status" value="1"/>
</dbReference>
<dbReference type="PANTHER" id="PTHR32054:SF2">
    <property type="entry name" value="PROTEIN PLASTID MOVEMENT IMPAIRED 2"/>
    <property type="match status" value="1"/>
</dbReference>
<dbReference type="GO" id="GO:0009903">
    <property type="term" value="P:chloroplast avoidance movement"/>
    <property type="evidence" value="ECO:0007669"/>
    <property type="project" value="TreeGrafter"/>
</dbReference>
<feature type="region of interest" description="Disordered" evidence="4">
    <location>
        <begin position="31"/>
        <end position="107"/>
    </location>
</feature>
<organism evidence="5">
    <name type="scientific">Anthurium amnicola</name>
    <dbReference type="NCBI Taxonomy" id="1678845"/>
    <lineage>
        <taxon>Eukaryota</taxon>
        <taxon>Viridiplantae</taxon>
        <taxon>Streptophyta</taxon>
        <taxon>Embryophyta</taxon>
        <taxon>Tracheophyta</taxon>
        <taxon>Spermatophyta</taxon>
        <taxon>Magnoliopsida</taxon>
        <taxon>Liliopsida</taxon>
        <taxon>Araceae</taxon>
        <taxon>Pothoideae</taxon>
        <taxon>Potheae</taxon>
        <taxon>Anthurium</taxon>
    </lineage>
</organism>
<protein>
    <submittedName>
        <fullName evidence="5">Protein PLASTID MOVEMENT IMPAIRED 2</fullName>
    </submittedName>
</protein>
<evidence type="ECO:0000313" key="5">
    <source>
        <dbReference type="EMBL" id="JAT54261.1"/>
    </source>
</evidence>
<evidence type="ECO:0000256" key="3">
    <source>
        <dbReference type="SAM" id="Coils"/>
    </source>
</evidence>
<accession>A0A1D1YHZ7</accession>
<feature type="compositionally biased region" description="Polar residues" evidence="4">
    <location>
        <begin position="604"/>
        <end position="616"/>
    </location>
</feature>
<dbReference type="GO" id="GO:0009904">
    <property type="term" value="P:chloroplast accumulation movement"/>
    <property type="evidence" value="ECO:0007669"/>
    <property type="project" value="TreeGrafter"/>
</dbReference>
<evidence type="ECO:0000256" key="2">
    <source>
        <dbReference type="ARBA" id="ARBA00023054"/>
    </source>
</evidence>
<reference evidence="5" key="1">
    <citation type="submission" date="2015-07" db="EMBL/GenBank/DDBJ databases">
        <title>Transcriptome Assembly of Anthurium amnicola.</title>
        <authorList>
            <person name="Suzuki J."/>
        </authorList>
    </citation>
    <scope>NUCLEOTIDE SEQUENCE</scope>
</reference>